<organism evidence="1 2">
    <name type="scientific">Alitiscatomonas aceti</name>
    <dbReference type="NCBI Taxonomy" id="2981724"/>
    <lineage>
        <taxon>Bacteria</taxon>
        <taxon>Bacillati</taxon>
        <taxon>Bacillota</taxon>
        <taxon>Clostridia</taxon>
        <taxon>Lachnospirales</taxon>
        <taxon>Lachnospiraceae</taxon>
        <taxon>Alitiscatomonas</taxon>
    </lineage>
</organism>
<dbReference type="SUPFAM" id="SSF56042">
    <property type="entry name" value="PurM C-terminal domain-like"/>
    <property type="match status" value="1"/>
</dbReference>
<name>A0ABT2UWY0_9FIRM</name>
<dbReference type="RefSeq" id="WP_262562994.1">
    <property type="nucleotide sequence ID" value="NZ_JAOQJF010000006.1"/>
</dbReference>
<evidence type="ECO:0000313" key="2">
    <source>
        <dbReference type="Proteomes" id="UP001652395"/>
    </source>
</evidence>
<proteinExistence type="predicted"/>
<dbReference type="Proteomes" id="UP001652395">
    <property type="component" value="Unassembled WGS sequence"/>
</dbReference>
<evidence type="ECO:0008006" key="3">
    <source>
        <dbReference type="Google" id="ProtNLM"/>
    </source>
</evidence>
<keyword evidence="2" id="KW-1185">Reference proteome</keyword>
<evidence type="ECO:0000313" key="1">
    <source>
        <dbReference type="EMBL" id="MCU6799156.1"/>
    </source>
</evidence>
<comment type="caution">
    <text evidence="1">The sequence shown here is derived from an EMBL/GenBank/DDBJ whole genome shotgun (WGS) entry which is preliminary data.</text>
</comment>
<dbReference type="PANTHER" id="PTHR30303:SF4">
    <property type="entry name" value="HYDROGENASE EXPRESSION_FORMATION PROTEIN HYPE"/>
    <property type="match status" value="1"/>
</dbReference>
<protein>
    <recommendedName>
        <fullName evidence="3">PurM-like C-terminal domain-containing protein</fullName>
    </recommendedName>
</protein>
<sequence length="231" mass="25695">MKDPARMRGLEVLEQRTAAERLAPAVSRDLGTQLDREHRRVGMRKIEREPHGRGRFVPGQDLVVAGCIGKAGALAAMEKKKEALEARFHGVFLDRLKTAAERALELPQEFFEDPGVTEWEYVEEGGILAALWNISGAYEQGISFSLLKIPVSQEIIEVCELFDLNPYRLRSGQCVLMVSDHGWDLAERLREMGAEAAVIGKVERGIARKMTGLGSTGFLERPQPDEVLKLG</sequence>
<dbReference type="InterPro" id="IPR036676">
    <property type="entry name" value="PurM-like_C_sf"/>
</dbReference>
<dbReference type="InterPro" id="IPR011854">
    <property type="entry name" value="HypE"/>
</dbReference>
<reference evidence="1 2" key="1">
    <citation type="journal article" date="2021" name="ISME Commun">
        <title>Automated analysis of genomic sequences facilitates high-throughput and comprehensive description of bacteria.</title>
        <authorList>
            <person name="Hitch T.C.A."/>
        </authorList>
    </citation>
    <scope>NUCLEOTIDE SEQUENCE [LARGE SCALE GENOMIC DNA]</scope>
    <source>
        <strain evidence="2">f_CCE</strain>
    </source>
</reference>
<dbReference type="EMBL" id="JAOQJF010000006">
    <property type="protein sequence ID" value="MCU6799156.1"/>
    <property type="molecule type" value="Genomic_DNA"/>
</dbReference>
<dbReference type="Gene3D" id="3.90.650.10">
    <property type="entry name" value="PurM-like C-terminal domain"/>
    <property type="match status" value="1"/>
</dbReference>
<dbReference type="PANTHER" id="PTHR30303">
    <property type="entry name" value="HYDROGENASE ISOENZYMES FORMATION PROTEIN HYPE"/>
    <property type="match status" value="1"/>
</dbReference>
<gene>
    <name evidence="1" type="ORF">OCV69_04270</name>
</gene>
<accession>A0ABT2UWY0</accession>